<keyword evidence="6" id="KW-0489">Methyltransferase</keyword>
<dbReference type="EMBL" id="FZQA01000002">
    <property type="protein sequence ID" value="SNT72233.1"/>
    <property type="molecule type" value="Genomic_DNA"/>
</dbReference>
<accession>A0A239PQA7</accession>
<keyword evidence="7" id="KW-1185">Reference proteome</keyword>
<dbReference type="Proteomes" id="UP000198346">
    <property type="component" value="Unassembled WGS sequence"/>
</dbReference>
<dbReference type="InterPro" id="IPR011551">
    <property type="entry name" value="NTP_PyrPHydrolase_MazG"/>
</dbReference>
<reference evidence="6 7" key="1">
    <citation type="submission" date="2017-07" db="EMBL/GenBank/DDBJ databases">
        <authorList>
            <person name="Sun Z.S."/>
            <person name="Albrecht U."/>
            <person name="Echele G."/>
            <person name="Lee C.C."/>
        </authorList>
    </citation>
    <scope>NUCLEOTIDE SEQUENCE [LARGE SCALE GENOMIC DNA]</scope>
    <source>
        <strain evidence="6 7">CGMCC 1.12710</strain>
    </source>
</reference>
<dbReference type="GO" id="GO:0032259">
    <property type="term" value="P:methylation"/>
    <property type="evidence" value="ECO:0007669"/>
    <property type="project" value="UniProtKB-KW"/>
</dbReference>
<dbReference type="Gene3D" id="1.10.287.1080">
    <property type="entry name" value="MazG-like"/>
    <property type="match status" value="2"/>
</dbReference>
<keyword evidence="6" id="KW-0808">Transferase</keyword>
<dbReference type="OrthoDB" id="9808939at2"/>
<evidence type="ECO:0000313" key="6">
    <source>
        <dbReference type="EMBL" id="SNT72233.1"/>
    </source>
</evidence>
<evidence type="ECO:0000256" key="4">
    <source>
        <dbReference type="ARBA" id="ARBA00074799"/>
    </source>
</evidence>
<evidence type="ECO:0000256" key="1">
    <source>
        <dbReference type="ARBA" id="ARBA00052141"/>
    </source>
</evidence>
<dbReference type="FunFam" id="1.10.287.1080:FF:000003">
    <property type="entry name" value="Nucleoside triphosphate pyrophosphohydrolase"/>
    <property type="match status" value="1"/>
</dbReference>
<comment type="similarity">
    <text evidence="2">Belongs to the nucleoside triphosphate pyrophosphohydrolase family.</text>
</comment>
<dbReference type="AlphaFoldDB" id="A0A239PQA7"/>
<dbReference type="RefSeq" id="WP_089411746.1">
    <property type="nucleotide sequence ID" value="NZ_FZQA01000002.1"/>
</dbReference>
<dbReference type="GO" id="GO:0008168">
    <property type="term" value="F:methyltransferase activity"/>
    <property type="evidence" value="ECO:0007669"/>
    <property type="project" value="UniProtKB-KW"/>
</dbReference>
<dbReference type="GO" id="GO:0046061">
    <property type="term" value="P:dATP catabolic process"/>
    <property type="evidence" value="ECO:0007669"/>
    <property type="project" value="TreeGrafter"/>
</dbReference>
<dbReference type="CDD" id="cd11529">
    <property type="entry name" value="NTP-PPase_MazG_Cterm"/>
    <property type="match status" value="1"/>
</dbReference>
<dbReference type="GO" id="GO:0046081">
    <property type="term" value="P:dUTP catabolic process"/>
    <property type="evidence" value="ECO:0007669"/>
    <property type="project" value="TreeGrafter"/>
</dbReference>
<feature type="domain" description="NTP pyrophosphohydrolase MazG-like" evidence="5">
    <location>
        <begin position="28"/>
        <end position="101"/>
    </location>
</feature>
<sequence>MSRAINELLDIMARLRSPDGGCPWDLEQTFRTIAPYAIEEAYEVADAIERDDMAALKEELGDLLFQVVFHARMAEERGAFDFADVVAAICDKMIRRHPHVFEAPDGRDADAQTAAWEDQKAEERRAKGAASLLDDVPVALPGLARAVKLQKRAARVGFDWTNVEDVLAKLEEEVRELQAAACTKSADAIEDEFGDLLFVIANVARHLRVDPEAALRRANEKFARRFRHIETRLAAAGRDLAEASLDEMEALWTEAKRGERGEKE</sequence>
<dbReference type="InterPro" id="IPR048011">
    <property type="entry name" value="NTP-PPase_MazG-like_C"/>
</dbReference>
<dbReference type="GO" id="GO:0046052">
    <property type="term" value="P:UTP catabolic process"/>
    <property type="evidence" value="ECO:0007669"/>
    <property type="project" value="TreeGrafter"/>
</dbReference>
<dbReference type="SUPFAM" id="SSF101386">
    <property type="entry name" value="all-alpha NTP pyrophosphatases"/>
    <property type="match status" value="2"/>
</dbReference>
<dbReference type="InterPro" id="IPR048015">
    <property type="entry name" value="NTP-PPase_MazG-like_N"/>
</dbReference>
<dbReference type="PANTHER" id="PTHR30522:SF0">
    <property type="entry name" value="NUCLEOSIDE TRIPHOSPHATE PYROPHOSPHOHYDROLASE"/>
    <property type="match status" value="1"/>
</dbReference>
<feature type="domain" description="NTP pyrophosphohydrolase MazG-like" evidence="5">
    <location>
        <begin position="164"/>
        <end position="228"/>
    </location>
</feature>
<dbReference type="GO" id="GO:0046047">
    <property type="term" value="P:TTP catabolic process"/>
    <property type="evidence" value="ECO:0007669"/>
    <property type="project" value="TreeGrafter"/>
</dbReference>
<proteinExistence type="inferred from homology"/>
<evidence type="ECO:0000256" key="3">
    <source>
        <dbReference type="ARBA" id="ARBA00066372"/>
    </source>
</evidence>
<dbReference type="InterPro" id="IPR004518">
    <property type="entry name" value="MazG-like_dom"/>
</dbReference>
<evidence type="ECO:0000256" key="2">
    <source>
        <dbReference type="ARBA" id="ARBA00061115"/>
    </source>
</evidence>
<name>A0A239PQA7_9PROT</name>
<organism evidence="6 7">
    <name type="scientific">Amphiplicatus metriothermophilus</name>
    <dbReference type="NCBI Taxonomy" id="1519374"/>
    <lineage>
        <taxon>Bacteria</taxon>
        <taxon>Pseudomonadati</taxon>
        <taxon>Pseudomonadota</taxon>
        <taxon>Alphaproteobacteria</taxon>
        <taxon>Parvularculales</taxon>
        <taxon>Parvularculaceae</taxon>
        <taxon>Amphiplicatus</taxon>
    </lineage>
</organism>
<dbReference type="NCBIfam" id="NF007113">
    <property type="entry name" value="PRK09562.1"/>
    <property type="match status" value="1"/>
</dbReference>
<dbReference type="Pfam" id="PF03819">
    <property type="entry name" value="MazG"/>
    <property type="match status" value="2"/>
</dbReference>
<evidence type="ECO:0000259" key="5">
    <source>
        <dbReference type="Pfam" id="PF03819"/>
    </source>
</evidence>
<dbReference type="FunFam" id="1.10.287.1080:FF:000001">
    <property type="entry name" value="Nucleoside triphosphate pyrophosphohydrolase"/>
    <property type="match status" value="1"/>
</dbReference>
<evidence type="ECO:0000313" key="7">
    <source>
        <dbReference type="Proteomes" id="UP000198346"/>
    </source>
</evidence>
<comment type="catalytic activity">
    <reaction evidence="1">
        <text>ATP + H2O = AMP + diphosphate + H(+)</text>
        <dbReference type="Rhea" id="RHEA:14245"/>
        <dbReference type="ChEBI" id="CHEBI:15377"/>
        <dbReference type="ChEBI" id="CHEBI:15378"/>
        <dbReference type="ChEBI" id="CHEBI:30616"/>
        <dbReference type="ChEBI" id="CHEBI:33019"/>
        <dbReference type="ChEBI" id="CHEBI:456215"/>
        <dbReference type="EC" id="3.6.1.8"/>
    </reaction>
</comment>
<gene>
    <name evidence="6" type="ORF">SAMN06297382_1270</name>
</gene>
<protein>
    <recommendedName>
        <fullName evidence="4">Nucleoside triphosphate pyrophosphohydrolase</fullName>
        <ecNumber evidence="3">3.6.1.8</ecNumber>
    </recommendedName>
</protein>
<dbReference type="PANTHER" id="PTHR30522">
    <property type="entry name" value="NUCLEOSIDE TRIPHOSPHATE PYROPHOSPHOHYDROLASE"/>
    <property type="match status" value="1"/>
</dbReference>
<dbReference type="EC" id="3.6.1.8" evidence="3"/>
<dbReference type="GO" id="GO:0047693">
    <property type="term" value="F:ATP diphosphatase activity"/>
    <property type="evidence" value="ECO:0007669"/>
    <property type="project" value="UniProtKB-EC"/>
</dbReference>
<dbReference type="GO" id="GO:0046076">
    <property type="term" value="P:dTTP catabolic process"/>
    <property type="evidence" value="ECO:0007669"/>
    <property type="project" value="TreeGrafter"/>
</dbReference>
<dbReference type="GO" id="GO:0006203">
    <property type="term" value="P:dGTP catabolic process"/>
    <property type="evidence" value="ECO:0007669"/>
    <property type="project" value="TreeGrafter"/>
</dbReference>
<dbReference type="GO" id="GO:0006950">
    <property type="term" value="P:response to stress"/>
    <property type="evidence" value="ECO:0007669"/>
    <property type="project" value="UniProtKB-ARBA"/>
</dbReference>
<dbReference type="NCBIfam" id="TIGR00444">
    <property type="entry name" value="mazG"/>
    <property type="match status" value="1"/>
</dbReference>
<dbReference type="CDD" id="cd11528">
    <property type="entry name" value="NTP-PPase_MazG_Nterm"/>
    <property type="match status" value="1"/>
</dbReference>